<dbReference type="EMBL" id="KJ019102">
    <property type="protein sequence ID" value="AIX32033.1"/>
    <property type="molecule type" value="Genomic_DNA"/>
</dbReference>
<dbReference type="Pfam" id="PF16075">
    <property type="entry name" value="DUF4815"/>
    <property type="match status" value="3"/>
</dbReference>
<dbReference type="EMBL" id="KJ019103">
    <property type="protein sequence ID" value="AIX32317.1"/>
    <property type="molecule type" value="Genomic_DNA"/>
</dbReference>
<evidence type="ECO:0000313" key="6">
    <source>
        <dbReference type="EMBL" id="AIX28684.1"/>
    </source>
</evidence>
<evidence type="ECO:0000313" key="3">
    <source>
        <dbReference type="EMBL" id="AIX18417.1"/>
    </source>
</evidence>
<evidence type="ECO:0000313" key="14">
    <source>
        <dbReference type="Proteomes" id="UP000185317"/>
    </source>
</evidence>
<evidence type="ECO:0000313" key="4">
    <source>
        <dbReference type="EMBL" id="AIX20295.1"/>
    </source>
</evidence>
<dbReference type="EMBL" id="KJ019037">
    <property type="protein sequence ID" value="AIX16639.1"/>
    <property type="molecule type" value="Genomic_DNA"/>
</dbReference>
<dbReference type="EMBL" id="KJ019092">
    <property type="protein sequence ID" value="AIX29228.1"/>
    <property type="molecule type" value="Genomic_DNA"/>
</dbReference>
<feature type="domain" description="DUF4815" evidence="1">
    <location>
        <begin position="1041"/>
        <end position="1276"/>
    </location>
</feature>
<protein>
    <submittedName>
        <fullName evidence="3">Virion structural protein</fullName>
    </submittedName>
</protein>
<evidence type="ECO:0000313" key="11">
    <source>
        <dbReference type="EMBL" id="AIX42049.1"/>
    </source>
</evidence>
<reference evidence="12 13" key="1">
    <citation type="submission" date="2013-12" db="EMBL/GenBank/DDBJ databases">
        <title>Ecological redundancy of diverse viral populations within a natural community.</title>
        <authorList>
            <person name="Gregory A.C."/>
            <person name="LaButti K."/>
            <person name="Copeland A."/>
            <person name="Woyke T."/>
            <person name="Sullivan M.B."/>
        </authorList>
    </citation>
    <scope>NUCLEOTIDE SEQUENCE [LARGE SCALE GENOMIC DNA]</scope>
    <source>
        <strain evidence="11">Syn7803C15</strain>
        <strain evidence="2">Syn7803C58</strain>
        <strain evidence="3">Syn7803C6</strain>
        <strain evidence="4">Syn7803C80</strain>
        <strain evidence="5">Syn7803US17</strain>
        <strain evidence="7">Syn7803US2</strain>
        <strain evidence="6">Syn7803US24</strain>
        <strain evidence="8">Syn7803US3</strain>
        <strain evidence="9">Syn7803US43</strain>
        <strain evidence="10">Syn7803US44</strain>
    </source>
</reference>
<dbReference type="EMBL" id="KJ019053">
    <property type="protein sequence ID" value="AIX20295.1"/>
    <property type="molecule type" value="Genomic_DNA"/>
</dbReference>
<dbReference type="EMBL" id="KJ019045">
    <property type="protein sequence ID" value="AIX18417.1"/>
    <property type="molecule type" value="Genomic_DNA"/>
</dbReference>
<dbReference type="Proteomes" id="UP000185296">
    <property type="component" value="Segment"/>
</dbReference>
<dbReference type="KEGG" id="vg:24171971"/>
<evidence type="ECO:0000313" key="8">
    <source>
        <dbReference type="EMBL" id="AIX31175.1"/>
    </source>
</evidence>
<dbReference type="Proteomes" id="UP000185317">
    <property type="component" value="Segment"/>
</dbReference>
<evidence type="ECO:0000259" key="1">
    <source>
        <dbReference type="Pfam" id="PF16075"/>
    </source>
</evidence>
<proteinExistence type="predicted"/>
<dbReference type="RefSeq" id="YP_009134332.1">
    <property type="nucleotide sequence ID" value="NC_026927.1"/>
</dbReference>
<evidence type="ECO:0000313" key="10">
    <source>
        <dbReference type="EMBL" id="AIX32317.1"/>
    </source>
</evidence>
<feature type="domain" description="DUF4815" evidence="1">
    <location>
        <begin position="10"/>
        <end position="80"/>
    </location>
</feature>
<organism evidence="3 14">
    <name type="scientific">Synechococcus phage ACG-2014f</name>
    <dbReference type="NCBI Taxonomy" id="1493511"/>
    <lineage>
        <taxon>Viruses</taxon>
        <taxon>Duplodnaviria</taxon>
        <taxon>Heunggongvirae</taxon>
        <taxon>Uroviricota</taxon>
        <taxon>Caudoviricetes</taxon>
        <taxon>Pantevenvirales</taxon>
        <taxon>Kyanoviridae</taxon>
        <taxon>Atlauavirus</taxon>
        <taxon>Atlauavirus tusconc8</taxon>
    </lineage>
</organism>
<dbReference type="Proteomes" id="UP000185310">
    <property type="component" value="Segment"/>
</dbReference>
<dbReference type="EMBL" id="KJ019099">
    <property type="protein sequence ID" value="AIX31175.1"/>
    <property type="molecule type" value="Genomic_DNA"/>
</dbReference>
<dbReference type="Proteomes" id="UP000185318">
    <property type="component" value="Segment"/>
</dbReference>
<dbReference type="Proteomes" id="UP000033001">
    <property type="component" value="Segment"/>
</dbReference>
<dbReference type="Proteomes" id="UP000185316">
    <property type="component" value="Segment"/>
</dbReference>
<evidence type="ECO:0000313" key="5">
    <source>
        <dbReference type="EMBL" id="AIX27758.1"/>
    </source>
</evidence>
<dbReference type="InterPro" id="IPR032096">
    <property type="entry name" value="DUF4815"/>
</dbReference>
<evidence type="ECO:0000313" key="9">
    <source>
        <dbReference type="EMBL" id="AIX32033.1"/>
    </source>
</evidence>
<evidence type="ECO:0000313" key="7">
    <source>
        <dbReference type="EMBL" id="AIX29228.1"/>
    </source>
</evidence>
<feature type="domain" description="DUF4815" evidence="1">
    <location>
        <begin position="179"/>
        <end position="410"/>
    </location>
</feature>
<evidence type="ECO:0000313" key="13">
    <source>
        <dbReference type="Proteomes" id="UP000185286"/>
    </source>
</evidence>
<evidence type="ECO:0000313" key="12">
    <source>
        <dbReference type="Proteomes" id="UP000033001"/>
    </source>
</evidence>
<name>A0A0E3EWH6_9CAUD</name>
<sequence length="2406" mass="260425">MSQINLDTSPYFDDFDPSKDYYKVLFKPGFPVQARELTTLQSILQNQVSNFGKHLFKEGSMVIPGSITYNAKYESIVINKQQGGIDVSLYASRLVGKTIQGKTSGVTAKVINFLLPPNNGVTSPTIFVSYINSGSDAATTVFDNNEELISTSDIVYGNTTITAGTTFASTISTLSTAVGSAAQIRDGIYFIRGFFAQVRESVVILEPFSNTPSYRVGLQITEQVITAGQDNSLYDNAKGFNNFSAPGADRLKISTKLIKKPLDDYNDTNFVELLRVDNGEVKKIAENSDYNIIKDYLAQRTYEESGDYTLFGMGIKVAESLSDNLGNGGVYQFDQKTEQGGTPTDDLAVVKVSAGKAYVRGYDINNPGTVNLDINKPRTTENVEASSVPFEMGSKFFINNVTGTPVIGLDVNDNIVELYNGRVDGAGSSTGDLIGESRVYSYSLEDAPYTGPSTPWNLYLYDTQIFTKLTLNVDATGNILTSYKVRGLSSNATGYVRSVSTTEVVLTQVSGEFIRNEAISVNGKISSSLSVSLVDSYRNNDVRSISQASSSLDPNIEVDFSADTLQYSAIPTGFTASDSVTITTGGVVTCPGRIFDAFRVGDVIGYQKAGSEVITYNQVLSLNATNTSITVDAVANVAGVCDGTLPSSETRSGIRLYNSRLLNQEISQLYATLEERNISSVDLASSSLTFAKQINNLSTDASGVLTVNVSDLDVSGAVFEAFDQERYSIHYSNGTTQSLSSSQVTITSSTAEFTNLLPSQTTNVTLNCTAIKTGIKSKTKVLLRSQLLEVTKASSGISTVAQGLGQNDYYGLRVDDEEISLNVSDVTNIVAVYESLDDGTPTFDVLGFVNGLELDTRVAVGEQIKGDVSGAIARVVTVATPASVNIVYLTESTFEVGELVTFMESKIETNLQSITEGNYSNITNRFTLDKGQREQFYDYSRLVRNKNAKAPNKRILIIYDRFAVPVNDKGDFYTANSYSEEDFSKGVPMLAGGTLRASDTLDFRPRVAAFTSLNSSPFNYTSRDFGDNGNTVILVTKPSESMVLGYSYFVGRRDRIVLGSNGKFSVIEGTPAEFPTLPTIGDGVMELAQITYPPYLYYIEDVQIIEVDNRRYTMRDIGKLEDRIENLEEVTSLSLLERETESLQVLDEDGNDRFKSGFFADDFTNAEFIDNDYEDTNIDVEPATSSLVTRQLFSTIPLRAQLSESIDENIVDLSDNLPLVDTNLQKTGDIVTLSYVEVPWITQPLSSRTENVNPFNVILFNGSITLNPASDDFVITRQIPGNTQTIDVFGDGNSSNFDQTFVESVETAQWMRSRNIAFHGRGIKPFTQFYAFFDGTSGIDIIPKLIEITMTNGAFSVGERVVGTTGGRRIFAARVATPNHKEGTFNSPDRTFETNPYNRDAQLASSYSASSTVLNIDTNSLADITDSRFFGYITPGTRLVGQSSGAIADVTEVKLIADTFAELYGAIWLRDPYASPTPSFRLATGVRTLKLTSSTTNAQSTLGGTTISFAESNFQSSGLVQNRQTDTTVVTVRPLPPPPPPIIIDQTVTIVNNNTTVIDNTVTQNIDNTQTIIREVEVDDDDPLAQTFMVDETGAFLTSIDLFMATKSETDNLIVQVRTTELATPTNLLIQDFAEVVLSPDQVNVSEDGTAVTKVTFPSPIYLESGITYAVVLLAPTTDEYTSFIAVMGEENLSGEIDPNLDLNATLPEGSTQSNSNLPGTAIISQQYLGGSLFKSQNGTIWTPTQFEDLKFTLNKAQFNQTPGTLFLNNPPLTETGILPPDPIETLPRKLKVSVSSNTYNFSEGDIISSVGSGATNTALVTGDLETLGGPLATLDVTDPGVGFIDGSYSSVTVYPITSSGSGAELNVTISGNVITAATVTTGGSGYRVGDTIGITTADVGAAGGDSVLTLDTIGDTDTLFLTNVQGEKMVITESIKVYDTVTESLRTTGVDITTESEVLNPMYNGSIFVANIPNHGMEADNNVVSITDIQPDTIGSPLTQRVDVSSSSLTIQDSSSFSTFEGITTSIGYALVGGEIIEYSNSGSGTIGITSRGVDNSIISTHNAGERVFKYELSGVSLRRINREHLIPNDSLLGNTREINNLPIQISRSPRVSGRDQLSFNQEQTAGGAFGRSSQNYEYTRILPNLAAFGFGDSTSIRSVARTISGTSAGGSEVSFLDQGSIPVNLNTWNTFPSVRMVASQVNEIEYLQDLPRQKSFTLGLTLTSTDPNLSPVVDLQQVSLITSRNSLNKPITNYADDSRVNLLVGDPHASIYVSQVINLETPATSLEVIISAYRDVSADFRVLYRLYGPNSNNSTEPTWELFPGYTNMLDTTGDGVGNRIIDPSKNNGLPNARVRDSNIGEVLEYGYHVDELSEFSGFQLKIVFSGTNEARPPLFTDIRAIALA</sequence>
<dbReference type="Proteomes" id="UP000185286">
    <property type="component" value="Genome"/>
</dbReference>
<dbReference type="Proteomes" id="UP000185322">
    <property type="component" value="Segment"/>
</dbReference>
<dbReference type="Proteomes" id="UP000185324">
    <property type="component" value="Segment"/>
</dbReference>
<dbReference type="Proteomes" id="UP000185311">
    <property type="component" value="Segment"/>
</dbReference>
<dbReference type="EMBL" id="KJ019090">
    <property type="protein sequence ID" value="AIX28684.1"/>
    <property type="molecule type" value="Genomic_DNA"/>
</dbReference>
<dbReference type="EMBL" id="KJ019145">
    <property type="protein sequence ID" value="AIX42049.1"/>
    <property type="molecule type" value="Genomic_DNA"/>
</dbReference>
<evidence type="ECO:0000313" key="2">
    <source>
        <dbReference type="EMBL" id="AIX16639.1"/>
    </source>
</evidence>
<dbReference type="EMBL" id="KJ019086">
    <property type="protein sequence ID" value="AIX27758.1"/>
    <property type="molecule type" value="Genomic_DNA"/>
</dbReference>
<accession>A0A0E3EWH6</accession>
<gene>
    <name evidence="11" type="ORF">Syn7803C15_118</name>
    <name evidence="2" type="ORF">Syn7803C58_114</name>
    <name evidence="3" type="ORF">Syn7803C6_118</name>
    <name evidence="4" type="ORF">Syn7803C80_118</name>
    <name evidence="5" type="ORF">Syn7803US17_117</name>
    <name evidence="6" type="ORF">Syn7803US24_117</name>
    <name evidence="7" type="ORF">Syn7803US2_117</name>
    <name evidence="8" type="ORF">Syn7803US3_118</name>
    <name evidence="9" type="ORF">Syn7803US43_116</name>
    <name evidence="10" type="ORF">Syn7803US44_117</name>
</gene>